<evidence type="ECO:0000313" key="1">
    <source>
        <dbReference type="EMBL" id="MDR7325267.1"/>
    </source>
</evidence>
<dbReference type="RefSeq" id="WP_310419843.1">
    <property type="nucleotide sequence ID" value="NZ_JAVDYC010000001.1"/>
</dbReference>
<proteinExistence type="predicted"/>
<organism evidence="1 2">
    <name type="scientific">Catenuloplanes niger</name>
    <dbReference type="NCBI Taxonomy" id="587534"/>
    <lineage>
        <taxon>Bacteria</taxon>
        <taxon>Bacillati</taxon>
        <taxon>Actinomycetota</taxon>
        <taxon>Actinomycetes</taxon>
        <taxon>Micromonosporales</taxon>
        <taxon>Micromonosporaceae</taxon>
        <taxon>Catenuloplanes</taxon>
    </lineage>
</organism>
<evidence type="ECO:0008006" key="3">
    <source>
        <dbReference type="Google" id="ProtNLM"/>
    </source>
</evidence>
<accession>A0AAE3ZSW6</accession>
<comment type="caution">
    <text evidence="1">The sequence shown here is derived from an EMBL/GenBank/DDBJ whole genome shotgun (WGS) entry which is preliminary data.</text>
</comment>
<evidence type="ECO:0000313" key="2">
    <source>
        <dbReference type="Proteomes" id="UP001183629"/>
    </source>
</evidence>
<name>A0AAE3ZSW6_9ACTN</name>
<keyword evidence="2" id="KW-1185">Reference proteome</keyword>
<reference evidence="1 2" key="1">
    <citation type="submission" date="2023-07" db="EMBL/GenBank/DDBJ databases">
        <title>Sequencing the genomes of 1000 actinobacteria strains.</title>
        <authorList>
            <person name="Klenk H.-P."/>
        </authorList>
    </citation>
    <scope>NUCLEOTIDE SEQUENCE [LARGE SCALE GENOMIC DNA]</scope>
    <source>
        <strain evidence="1 2">DSM 44711</strain>
    </source>
</reference>
<sequence>MPESARLTVGGTVVARLQDGTDVDPTLGPRPYLHPVTTLAGVPVTDAFPEDHRWHLGASVAMQDVAGTNLWGGRTYVRDRGYTWLDDHGRIVTARLSPTAAEDAFTATLHWLDRDGTLLITEDRTISARPVSERAWALEASYTLTAPPDRDIPLGSPATNGRPDAAGYGGFFWRCAPGPADVLDATGATGEATVNGGTAAWVAFAATDHTLVFSGLGDGDHWFARTGIYPGVCVALAWEKPLIVPAGGTVSRHHTVVVADGRLTPPEAAALAG</sequence>
<dbReference type="InterPro" id="IPR029475">
    <property type="entry name" value="DUF6807"/>
</dbReference>
<dbReference type="EMBL" id="JAVDYC010000001">
    <property type="protein sequence ID" value="MDR7325267.1"/>
    <property type="molecule type" value="Genomic_DNA"/>
</dbReference>
<dbReference type="Proteomes" id="UP001183629">
    <property type="component" value="Unassembled WGS sequence"/>
</dbReference>
<dbReference type="AlphaFoldDB" id="A0AAE3ZSW6"/>
<protein>
    <recommendedName>
        <fullName evidence="3">Methane monooxygenase PmoA-like</fullName>
    </recommendedName>
</protein>
<dbReference type="Pfam" id="PF14100">
    <property type="entry name" value="DUF6807"/>
    <property type="match status" value="1"/>
</dbReference>
<gene>
    <name evidence="1" type="ORF">J2S44_005517</name>
</gene>